<gene>
    <name evidence="1" type="ORF">PG994_009900</name>
</gene>
<organism evidence="1 2">
    <name type="scientific">Apiospora phragmitis</name>
    <dbReference type="NCBI Taxonomy" id="2905665"/>
    <lineage>
        <taxon>Eukaryota</taxon>
        <taxon>Fungi</taxon>
        <taxon>Dikarya</taxon>
        <taxon>Ascomycota</taxon>
        <taxon>Pezizomycotina</taxon>
        <taxon>Sordariomycetes</taxon>
        <taxon>Xylariomycetidae</taxon>
        <taxon>Amphisphaeriales</taxon>
        <taxon>Apiosporaceae</taxon>
        <taxon>Apiospora</taxon>
    </lineage>
</organism>
<evidence type="ECO:0000313" key="2">
    <source>
        <dbReference type="Proteomes" id="UP001480595"/>
    </source>
</evidence>
<evidence type="ECO:0000313" key="1">
    <source>
        <dbReference type="EMBL" id="KAK8048170.1"/>
    </source>
</evidence>
<reference evidence="1 2" key="1">
    <citation type="submission" date="2023-01" db="EMBL/GenBank/DDBJ databases">
        <title>Analysis of 21 Apiospora genomes using comparative genomics revels a genus with tremendous synthesis potential of carbohydrate active enzymes and secondary metabolites.</title>
        <authorList>
            <person name="Sorensen T."/>
        </authorList>
    </citation>
    <scope>NUCLEOTIDE SEQUENCE [LARGE SCALE GENOMIC DNA]</scope>
    <source>
        <strain evidence="1 2">CBS 135458</strain>
    </source>
</reference>
<comment type="caution">
    <text evidence="1">The sequence shown here is derived from an EMBL/GenBank/DDBJ whole genome shotgun (WGS) entry which is preliminary data.</text>
</comment>
<dbReference type="EMBL" id="JAQQWL010000011">
    <property type="protein sequence ID" value="KAK8048170.1"/>
    <property type="molecule type" value="Genomic_DNA"/>
</dbReference>
<dbReference type="RefSeq" id="XP_066710419.1">
    <property type="nucleotide sequence ID" value="XM_066861309.1"/>
</dbReference>
<protein>
    <submittedName>
        <fullName evidence="1">Uncharacterized protein</fullName>
    </submittedName>
</protein>
<keyword evidence="2" id="KW-1185">Reference proteome</keyword>
<sequence length="92" mass="9997">MPHQTLAVQGLQIEVPASYHWLIVHVQYSCGHKPQKKSGGSKGAIPATVHLRGDDSPHAGPCLPFLKGLRGCYVTEMVHQLAGQCPVCERDQ</sequence>
<name>A0ABR1TQM3_9PEZI</name>
<proteinExistence type="predicted"/>
<dbReference type="GeneID" id="92094372"/>
<accession>A0ABR1TQM3</accession>
<dbReference type="Proteomes" id="UP001480595">
    <property type="component" value="Unassembled WGS sequence"/>
</dbReference>